<name>A0ABY8XCR2_9PSEU</name>
<sequence>MSISLVQSALISAGTAAAVTMLVEYAAKPRLEARKDRVVERMRFRRQMEARLLSLPHDLKYLYGLELANIVWFMGAQNLDDMSEECGQLYVEFGKFSDGLPKRQRDVVGGYLLQLSSTLIALQYNVFLYKETGIIGQLIRDKQVQKVGTADHIHMMVDTVYECVAGAYSALVLSPARPIRFVERLRKLAQHQKRLAAKFTNGDPDSGDAEATASTADPRVSSSD</sequence>
<feature type="compositionally biased region" description="Polar residues" evidence="1">
    <location>
        <begin position="212"/>
        <end position="224"/>
    </location>
</feature>
<dbReference type="EMBL" id="CP127173">
    <property type="protein sequence ID" value="WIV52935.1"/>
    <property type="molecule type" value="Genomic_DNA"/>
</dbReference>
<protein>
    <recommendedName>
        <fullName evidence="4">Secreted protein</fullName>
    </recommendedName>
</protein>
<evidence type="ECO:0000256" key="1">
    <source>
        <dbReference type="SAM" id="MobiDB-lite"/>
    </source>
</evidence>
<keyword evidence="3" id="KW-1185">Reference proteome</keyword>
<dbReference type="Proteomes" id="UP001227101">
    <property type="component" value="Chromosome"/>
</dbReference>
<feature type="region of interest" description="Disordered" evidence="1">
    <location>
        <begin position="196"/>
        <end position="224"/>
    </location>
</feature>
<dbReference type="RefSeq" id="WP_285449335.1">
    <property type="nucleotide sequence ID" value="NZ_CP127173.1"/>
</dbReference>
<gene>
    <name evidence="2" type="ORF">QP939_28775</name>
</gene>
<evidence type="ECO:0000313" key="3">
    <source>
        <dbReference type="Proteomes" id="UP001227101"/>
    </source>
</evidence>
<reference evidence="2 3" key="1">
    <citation type="submission" date="2023-06" db="EMBL/GenBank/DDBJ databases">
        <authorList>
            <person name="Oyuntsetseg B."/>
            <person name="Kim S.B."/>
        </authorList>
    </citation>
    <scope>NUCLEOTIDE SEQUENCE [LARGE SCALE GENOMIC DNA]</scope>
    <source>
        <strain evidence="2 3">2-2</strain>
    </source>
</reference>
<accession>A0ABY8XCR2</accession>
<evidence type="ECO:0008006" key="4">
    <source>
        <dbReference type="Google" id="ProtNLM"/>
    </source>
</evidence>
<evidence type="ECO:0000313" key="2">
    <source>
        <dbReference type="EMBL" id="WIV52935.1"/>
    </source>
</evidence>
<organism evidence="2 3">
    <name type="scientific">Amycolatopsis nalaikhensis</name>
    <dbReference type="NCBI Taxonomy" id="715472"/>
    <lineage>
        <taxon>Bacteria</taxon>
        <taxon>Bacillati</taxon>
        <taxon>Actinomycetota</taxon>
        <taxon>Actinomycetes</taxon>
        <taxon>Pseudonocardiales</taxon>
        <taxon>Pseudonocardiaceae</taxon>
        <taxon>Amycolatopsis</taxon>
    </lineage>
</organism>
<proteinExistence type="predicted"/>